<gene>
    <name evidence="2" type="ORF">K503DRAFT_804121</name>
</gene>
<feature type="compositionally biased region" description="Polar residues" evidence="1">
    <location>
        <begin position="226"/>
        <end position="238"/>
    </location>
</feature>
<evidence type="ECO:0000256" key="1">
    <source>
        <dbReference type="SAM" id="MobiDB-lite"/>
    </source>
</evidence>
<evidence type="ECO:0000313" key="2">
    <source>
        <dbReference type="EMBL" id="OAX33760.1"/>
    </source>
</evidence>
<reference evidence="2 3" key="1">
    <citation type="submission" date="2016-06" db="EMBL/GenBank/DDBJ databases">
        <title>Comparative genomics of the ectomycorrhizal sister species Rhizopogon vinicolor and Rhizopogon vesiculosus (Basidiomycota: Boletales) reveals a divergence of the mating type B locus.</title>
        <authorList>
            <consortium name="DOE Joint Genome Institute"/>
            <person name="Mujic A.B."/>
            <person name="Kuo A."/>
            <person name="Tritt A."/>
            <person name="Lipzen A."/>
            <person name="Chen C."/>
            <person name="Johnson J."/>
            <person name="Sharma A."/>
            <person name="Barry K."/>
            <person name="Grigoriev I.V."/>
            <person name="Spatafora J.W."/>
        </authorList>
    </citation>
    <scope>NUCLEOTIDE SEQUENCE [LARGE SCALE GENOMIC DNA]</scope>
    <source>
        <strain evidence="2 3">AM-OR11-026</strain>
    </source>
</reference>
<feature type="region of interest" description="Disordered" evidence="1">
    <location>
        <begin position="314"/>
        <end position="346"/>
    </location>
</feature>
<feature type="compositionally biased region" description="Polar residues" evidence="1">
    <location>
        <begin position="891"/>
        <end position="900"/>
    </location>
</feature>
<sequence>MSQPPSRRHPRAKKKYHATNYLMRSTVTPPAESPGDVLPDSVINDSQPDTILQTTQLPHPASEAESPSDVLPDSVINDLQPSHPASEAESPGDLLPDSALESWKRKRPEEELTSSVLNISEGTRAAQKWRLELPAADVSRFYPPSQVSRVRVWCPPLTRGWGLVPQLLNNGFGALESNIVMLLVLTFSSLIQAALTSWPCPCIMHSRPSTNIAYWDDPEFFRSRMSGSRDTSVHSSQPPAEAGFHQGLDGDVAPRNTVGAELKDVSDEEDALQVHNIVDESSSGSNYSADKQKHKNAEKQKHAVLTKYSCNRIMHSPLPDSSPPSSPDYVRNIHSLLPDPSPPSSPIGALVMQNRRDAFKSAIHQDGGNARILRERLSDLSPPYGYTFHGLVTPAGPPSSPRLSPIPNSPPNSPPRLTTAQQGKGHQHSPEEHHPVHNSASEVKEDKARDLAWELLTAANQLAKEFGRSRQDILIAARLGVATSHRKRNDANTYRSYYKELFKGIGEKDVKTHEQLMVPYNQWLDEHEEGGEDKDVTSVTTRIQRCKDQMASMAESWSNLEDIEVVGAVMYVGNDPAGAQTSGVFGGSENVRGYINDNHVNLRQMLSKYTMVFRYRRLQGEGNTAGMDINFTPQIDDTSTPSNAFLPDRASLLLHCQHKEIACDRNHRVLGVMFREKLTQVFHEIYGNGGEYPDPQKVPVSSWISAAYKHTMFIGLKNRELQIIVGPYLKRKLGVMYDDERAEGKKEEREEFEILPWQKVASSDGFSLWELGDCKEWKKVYQLAVEEKDEVASILLHPSPRAAANTAPPIAPHPIAHSHKTPAPTVARPPSRTTNTVAAPSVAPTPVVRPRPRKVGGQVSWQAATERDDLGHPEGRPSHLQYQVPRLQPQCLPSRSQPQRLPSHSQPVQPPPSSRWEPGSPSRLQTRLPIGSQPRLPSGSWPRPPVPTAQGLHRQSTFDTIEEDYDLADTVAVDASEGVERSPRVRQRMDHIRGQGLGMSH</sequence>
<accession>A0A1B7MMD6</accession>
<protein>
    <submittedName>
        <fullName evidence="2">Uncharacterized protein</fullName>
    </submittedName>
</protein>
<dbReference type="AlphaFoldDB" id="A0A1B7MMD6"/>
<dbReference type="OrthoDB" id="2692910at2759"/>
<dbReference type="InParanoid" id="A0A1B7MMD6"/>
<feature type="region of interest" description="Disordered" evidence="1">
    <location>
        <begin position="275"/>
        <end position="300"/>
    </location>
</feature>
<feature type="region of interest" description="Disordered" evidence="1">
    <location>
        <begin position="803"/>
        <end position="961"/>
    </location>
</feature>
<keyword evidence="3" id="KW-1185">Reference proteome</keyword>
<feature type="region of interest" description="Disordered" evidence="1">
    <location>
        <begin position="226"/>
        <end position="255"/>
    </location>
</feature>
<feature type="region of interest" description="Disordered" evidence="1">
    <location>
        <begin position="1"/>
        <end position="97"/>
    </location>
</feature>
<dbReference type="EMBL" id="KV448712">
    <property type="protein sequence ID" value="OAX33760.1"/>
    <property type="molecule type" value="Genomic_DNA"/>
</dbReference>
<dbReference type="Proteomes" id="UP000092154">
    <property type="component" value="Unassembled WGS sequence"/>
</dbReference>
<proteinExistence type="predicted"/>
<feature type="region of interest" description="Disordered" evidence="1">
    <location>
        <begin position="975"/>
        <end position="1001"/>
    </location>
</feature>
<feature type="compositionally biased region" description="Polar residues" evidence="1">
    <location>
        <begin position="279"/>
        <end position="289"/>
    </location>
</feature>
<feature type="region of interest" description="Disordered" evidence="1">
    <location>
        <begin position="389"/>
        <end position="445"/>
    </location>
</feature>
<feature type="compositionally biased region" description="Basic residues" evidence="1">
    <location>
        <begin position="1"/>
        <end position="17"/>
    </location>
</feature>
<feature type="compositionally biased region" description="Basic and acidic residues" evidence="1">
    <location>
        <begin position="978"/>
        <end position="993"/>
    </location>
</feature>
<name>A0A1B7MMD6_9AGAM</name>
<evidence type="ECO:0000313" key="3">
    <source>
        <dbReference type="Proteomes" id="UP000092154"/>
    </source>
</evidence>
<feature type="compositionally biased region" description="Polar residues" evidence="1">
    <location>
        <begin position="43"/>
        <end position="57"/>
    </location>
</feature>
<feature type="compositionally biased region" description="Low complexity" evidence="1">
    <location>
        <begin position="833"/>
        <end position="848"/>
    </location>
</feature>
<feature type="compositionally biased region" description="Basic and acidic residues" evidence="1">
    <location>
        <begin position="865"/>
        <end position="877"/>
    </location>
</feature>
<organism evidence="2 3">
    <name type="scientific">Rhizopogon vinicolor AM-OR11-026</name>
    <dbReference type="NCBI Taxonomy" id="1314800"/>
    <lineage>
        <taxon>Eukaryota</taxon>
        <taxon>Fungi</taxon>
        <taxon>Dikarya</taxon>
        <taxon>Basidiomycota</taxon>
        <taxon>Agaricomycotina</taxon>
        <taxon>Agaricomycetes</taxon>
        <taxon>Agaricomycetidae</taxon>
        <taxon>Boletales</taxon>
        <taxon>Suillineae</taxon>
        <taxon>Rhizopogonaceae</taxon>
        <taxon>Rhizopogon</taxon>
    </lineage>
</organism>